<dbReference type="PANTHER" id="PTHR33103:SF56">
    <property type="entry name" value="DUF674 FAMILY PROTEIN"/>
    <property type="match status" value="1"/>
</dbReference>
<dbReference type="Proteomes" id="UP000836841">
    <property type="component" value="Chromosome 7"/>
</dbReference>
<dbReference type="InterPro" id="IPR007750">
    <property type="entry name" value="DUF674"/>
</dbReference>
<accession>A0AAU9T6Y3</accession>
<evidence type="ECO:0000313" key="2">
    <source>
        <dbReference type="Proteomes" id="UP000836841"/>
    </source>
</evidence>
<name>A0AAU9T6Y3_THLAR</name>
<dbReference type="Pfam" id="PF05056">
    <property type="entry name" value="DUF674"/>
    <property type="match status" value="3"/>
</dbReference>
<organism evidence="1 2">
    <name type="scientific">Thlaspi arvense</name>
    <name type="common">Field penny-cress</name>
    <dbReference type="NCBI Taxonomy" id="13288"/>
    <lineage>
        <taxon>Eukaryota</taxon>
        <taxon>Viridiplantae</taxon>
        <taxon>Streptophyta</taxon>
        <taxon>Embryophyta</taxon>
        <taxon>Tracheophyta</taxon>
        <taxon>Spermatophyta</taxon>
        <taxon>Magnoliopsida</taxon>
        <taxon>eudicotyledons</taxon>
        <taxon>Gunneridae</taxon>
        <taxon>Pentapetalae</taxon>
        <taxon>rosids</taxon>
        <taxon>malvids</taxon>
        <taxon>Brassicales</taxon>
        <taxon>Brassicaceae</taxon>
        <taxon>Thlaspideae</taxon>
        <taxon>Thlaspi</taxon>
    </lineage>
</organism>
<reference evidence="1 2" key="1">
    <citation type="submission" date="2022-03" db="EMBL/GenBank/DDBJ databases">
        <authorList>
            <person name="Nunn A."/>
            <person name="Chopra R."/>
            <person name="Nunn A."/>
            <person name="Contreras Garrido A."/>
        </authorList>
    </citation>
    <scope>NUCLEOTIDE SEQUENCE [LARGE SCALE GENOMIC DNA]</scope>
</reference>
<dbReference type="PANTHER" id="PTHR33103">
    <property type="entry name" value="OS01G0153900 PROTEIN"/>
    <property type="match status" value="1"/>
</dbReference>
<sequence length="306" mass="33875">MKLLIDEKKNKVVLAEANQDFVDVLISLLTLPMDKIAKLNFNTSRCRCGALIYYQILVPEEDQVGEVIGDSADGVFVSSRSSFIMTDDLNVTLNSIGVIMKVLNDLGYHGFSDLRETQLDVGLEEVLMKPCITSKLEKLSSHVQKKGCVDPGSVYSVKVYVRKLDGEILYAECNEDFVDSLLSFLIFPLELACSFSIPHNSWEPRILAKQIKRSLISEGGKIVKVFPNNSKIKPGTSLTCRGGFMKRNTKFIVSNDLIITQMNSSSTIGLLKKMKLISILKTSLVSSSALTIGLSNLLVKKPKEET</sequence>
<proteinExistence type="predicted"/>
<gene>
    <name evidence="1" type="ORF">TAV2_LOCUS24077</name>
</gene>
<dbReference type="EMBL" id="OU466863">
    <property type="protein sequence ID" value="CAH2080035.1"/>
    <property type="molecule type" value="Genomic_DNA"/>
</dbReference>
<keyword evidence="2" id="KW-1185">Reference proteome</keyword>
<protein>
    <submittedName>
        <fullName evidence="1">Uncharacterized protein</fullName>
    </submittedName>
</protein>
<evidence type="ECO:0000313" key="1">
    <source>
        <dbReference type="EMBL" id="CAH2080035.1"/>
    </source>
</evidence>
<feature type="non-terminal residue" evidence="1">
    <location>
        <position position="306"/>
    </location>
</feature>
<dbReference type="AlphaFoldDB" id="A0AAU9T6Y3"/>